<dbReference type="eggNOG" id="ENOG502RKJ3">
    <property type="taxonomic scope" value="Eukaryota"/>
</dbReference>
<dbReference type="OMA" id="PKNNTHG"/>
<evidence type="ECO:0000313" key="3">
    <source>
        <dbReference type="Proteomes" id="UP000011715"/>
    </source>
</evidence>
<evidence type="ECO:0000313" key="1">
    <source>
        <dbReference type="EMBL" id="KLU90687.1"/>
    </source>
</evidence>
<reference evidence="2" key="4">
    <citation type="journal article" date="2015" name="G3 (Bethesda)">
        <title>Genome sequences of three phytopathogenic species of the Magnaporthaceae family of fungi.</title>
        <authorList>
            <person name="Okagaki L.H."/>
            <person name="Nunes C.C."/>
            <person name="Sailsbery J."/>
            <person name="Clay B."/>
            <person name="Brown D."/>
            <person name="John T."/>
            <person name="Oh Y."/>
            <person name="Young N."/>
            <person name="Fitzgerald M."/>
            <person name="Haas B.J."/>
            <person name="Zeng Q."/>
            <person name="Young S."/>
            <person name="Adiconis X."/>
            <person name="Fan L."/>
            <person name="Levin J.Z."/>
            <person name="Mitchell T.K."/>
            <person name="Okubara P.A."/>
            <person name="Farman M.L."/>
            <person name="Kohn L.M."/>
            <person name="Birren B."/>
            <person name="Ma L.-J."/>
            <person name="Dean R.A."/>
        </authorList>
    </citation>
    <scope>NUCLEOTIDE SEQUENCE</scope>
    <source>
        <strain evidence="2">ATCC 64411 / 73-15</strain>
    </source>
</reference>
<sequence>MAALVATTLPAFPALDRALSVHDFQESRVLTMRPSLTSPRRTSKKLAALFTRHGAEKAFGIHLVHGHFQIPEGTVMVGTNFQNPDMRWTKTTDLDKLDTSSIHGHIFVLTKNGFRAYEFQDGPLLDLSHVGRDFLADFSRYLADNNLADVIGLQVLGDEPCNSHGMSELILDQGTIMLDTSLVKNCEPTRVTGWSFGSSNGSLPGLHGQRTARCSMQASPCPSWRMWRTSRLPLLRQFS</sequence>
<proteinExistence type="predicted"/>
<keyword evidence="3" id="KW-1185">Reference proteome</keyword>
<dbReference type="Proteomes" id="UP000011715">
    <property type="component" value="Unassembled WGS sequence"/>
</dbReference>
<name>A0A0C4ECV3_MAGP6</name>
<dbReference type="EnsemblFungi" id="MAPG_10539T0">
    <property type="protein sequence ID" value="MAPG_10539T0"/>
    <property type="gene ID" value="MAPG_10539"/>
</dbReference>
<reference evidence="1" key="3">
    <citation type="submission" date="2011-03" db="EMBL/GenBank/DDBJ databases">
        <title>Annotation of Magnaporthe poae ATCC 64411.</title>
        <authorList>
            <person name="Ma L.-J."/>
            <person name="Dead R."/>
            <person name="Young S.K."/>
            <person name="Zeng Q."/>
            <person name="Gargeya S."/>
            <person name="Fitzgerald M."/>
            <person name="Haas B."/>
            <person name="Abouelleil A."/>
            <person name="Alvarado L."/>
            <person name="Arachchi H.M."/>
            <person name="Berlin A."/>
            <person name="Brown A."/>
            <person name="Chapman S.B."/>
            <person name="Chen Z."/>
            <person name="Dunbar C."/>
            <person name="Freedman E."/>
            <person name="Gearin G."/>
            <person name="Gellesch M."/>
            <person name="Goldberg J."/>
            <person name="Griggs A."/>
            <person name="Gujja S."/>
            <person name="Heiman D."/>
            <person name="Howarth C."/>
            <person name="Larson L."/>
            <person name="Lui A."/>
            <person name="MacDonald P.J.P."/>
            <person name="Mehta T."/>
            <person name="Montmayeur A."/>
            <person name="Murphy C."/>
            <person name="Neiman D."/>
            <person name="Pearson M."/>
            <person name="Priest M."/>
            <person name="Roberts A."/>
            <person name="Saif S."/>
            <person name="Shea T."/>
            <person name="Shenoy N."/>
            <person name="Sisk P."/>
            <person name="Stolte C."/>
            <person name="Sykes S."/>
            <person name="Yandava C."/>
            <person name="Wortman J."/>
            <person name="Nusbaum C."/>
            <person name="Birren B."/>
        </authorList>
    </citation>
    <scope>NUCLEOTIDE SEQUENCE</scope>
    <source>
        <strain evidence="1">ATCC 64411</strain>
    </source>
</reference>
<reference evidence="3" key="2">
    <citation type="submission" date="2010-05" db="EMBL/GenBank/DDBJ databases">
        <title>The genome sequence of Magnaporthe poae strain ATCC 64411.</title>
        <authorList>
            <person name="Ma L.-J."/>
            <person name="Dead R."/>
            <person name="Young S."/>
            <person name="Zeng Q."/>
            <person name="Koehrsen M."/>
            <person name="Alvarado L."/>
            <person name="Berlin A."/>
            <person name="Chapman S.B."/>
            <person name="Chen Z."/>
            <person name="Freedman E."/>
            <person name="Gellesch M."/>
            <person name="Goldberg J."/>
            <person name="Griggs A."/>
            <person name="Gujja S."/>
            <person name="Heilman E.R."/>
            <person name="Heiman D."/>
            <person name="Hepburn T."/>
            <person name="Howarth C."/>
            <person name="Jen D."/>
            <person name="Larson L."/>
            <person name="Mehta T."/>
            <person name="Neiman D."/>
            <person name="Pearson M."/>
            <person name="Roberts A."/>
            <person name="Saif S."/>
            <person name="Shea T."/>
            <person name="Shenoy N."/>
            <person name="Sisk P."/>
            <person name="Stolte C."/>
            <person name="Sykes S."/>
            <person name="Walk T."/>
            <person name="White J."/>
            <person name="Yandava C."/>
            <person name="Haas B."/>
            <person name="Nusbaum C."/>
            <person name="Birren B."/>
        </authorList>
    </citation>
    <scope>NUCLEOTIDE SEQUENCE [LARGE SCALE GENOMIC DNA]</scope>
    <source>
        <strain evidence="3">ATCC 64411 / 73-15</strain>
    </source>
</reference>
<organism evidence="2 3">
    <name type="scientific">Magnaporthiopsis poae (strain ATCC 64411 / 73-15)</name>
    <name type="common">Kentucky bluegrass fungus</name>
    <name type="synonym">Magnaporthe poae</name>
    <dbReference type="NCBI Taxonomy" id="644358"/>
    <lineage>
        <taxon>Eukaryota</taxon>
        <taxon>Fungi</taxon>
        <taxon>Dikarya</taxon>
        <taxon>Ascomycota</taxon>
        <taxon>Pezizomycotina</taxon>
        <taxon>Sordariomycetes</taxon>
        <taxon>Sordariomycetidae</taxon>
        <taxon>Magnaporthales</taxon>
        <taxon>Magnaporthaceae</taxon>
        <taxon>Magnaporthiopsis</taxon>
    </lineage>
</organism>
<accession>A0A0C4ECV3</accession>
<dbReference type="VEuPathDB" id="FungiDB:MAPG_10539"/>
<evidence type="ECO:0000313" key="2">
    <source>
        <dbReference type="EnsemblFungi" id="MAPG_10539T0"/>
    </source>
</evidence>
<gene>
    <name evidence="1" type="ORF">MAPG_10539</name>
</gene>
<dbReference type="EMBL" id="GL876975">
    <property type="protein sequence ID" value="KLU90687.1"/>
    <property type="molecule type" value="Genomic_DNA"/>
</dbReference>
<dbReference type="OrthoDB" id="2322999at2759"/>
<protein>
    <submittedName>
        <fullName evidence="1 2">Uncharacterized protein</fullName>
    </submittedName>
</protein>
<dbReference type="EMBL" id="ADBL01002355">
    <property type="status" value="NOT_ANNOTATED_CDS"/>
    <property type="molecule type" value="Genomic_DNA"/>
</dbReference>
<reference evidence="1" key="1">
    <citation type="submission" date="2010-05" db="EMBL/GenBank/DDBJ databases">
        <title>The Genome Sequence of Magnaporthe poae strain ATCC 64411.</title>
        <authorList>
            <consortium name="The Broad Institute Genome Sequencing Platform"/>
            <consortium name="Broad Institute Genome Sequencing Center for Infectious Disease"/>
            <person name="Ma L.-J."/>
            <person name="Dead R."/>
            <person name="Young S."/>
            <person name="Zeng Q."/>
            <person name="Koehrsen M."/>
            <person name="Alvarado L."/>
            <person name="Berlin A."/>
            <person name="Chapman S.B."/>
            <person name="Chen Z."/>
            <person name="Freedman E."/>
            <person name="Gellesch M."/>
            <person name="Goldberg J."/>
            <person name="Griggs A."/>
            <person name="Gujja S."/>
            <person name="Heilman E.R."/>
            <person name="Heiman D."/>
            <person name="Hepburn T."/>
            <person name="Howarth C."/>
            <person name="Jen D."/>
            <person name="Larson L."/>
            <person name="Mehta T."/>
            <person name="Neiman D."/>
            <person name="Pearson M."/>
            <person name="Roberts A."/>
            <person name="Saif S."/>
            <person name="Shea T."/>
            <person name="Shenoy N."/>
            <person name="Sisk P."/>
            <person name="Stolte C."/>
            <person name="Sykes S."/>
            <person name="Walk T."/>
            <person name="White J."/>
            <person name="Yandava C."/>
            <person name="Haas B."/>
            <person name="Nusbaum C."/>
            <person name="Birren B."/>
        </authorList>
    </citation>
    <scope>NUCLEOTIDE SEQUENCE</scope>
    <source>
        <strain evidence="1">ATCC 64411</strain>
    </source>
</reference>
<reference evidence="2" key="5">
    <citation type="submission" date="2015-06" db="UniProtKB">
        <authorList>
            <consortium name="EnsemblFungi"/>
        </authorList>
    </citation>
    <scope>IDENTIFICATION</scope>
    <source>
        <strain evidence="2">ATCC 64411</strain>
    </source>
</reference>
<dbReference type="AlphaFoldDB" id="A0A0C4ECV3"/>